<gene>
    <name evidence="1" type="primary">orf184</name>
</gene>
<dbReference type="GeneID" id="8890263"/>
<reference evidence="1" key="1">
    <citation type="journal article" date="2010" name="Eukaryot. Cell">
        <title>Abundant 5S rRNA-like transcripts encoded by the mitochondrial genome in amoebozoa.</title>
        <authorList>
            <person name="Bullerwell C.E."/>
            <person name="Burger G."/>
            <person name="Gott J.M."/>
            <person name="Kourennaia O."/>
            <person name="Schnare M.N."/>
            <person name="Gray M.W."/>
        </authorList>
    </citation>
    <scope>NUCLEOTIDE SEQUENCE</scope>
</reference>
<proteinExistence type="predicted"/>
<dbReference type="EMBL" id="GU828005">
    <property type="protein sequence ID" value="ADD62207.1"/>
    <property type="molecule type" value="Genomic_DNA"/>
</dbReference>
<name>D4PBJ5_VERVE</name>
<protein>
    <submittedName>
        <fullName evidence="1">Uncharacterized protein orf184</fullName>
    </submittedName>
</protein>
<accession>D4PBJ5</accession>
<sequence>MVLFYRNVYSNLVQQKFSIPSNLISNKVSFEIKFEGIENLEDESILKSFYFFLLIFDKTPSFKKFTSRYHLGKTFYKFNISLNFKVNSLDLFLVNLLSTHLSEPNKITFSSGVFYNNLHLGLNDLKSFYLVESNPHFFKWEKDLAFNCSVEGKLDLIKKFNIYFFLLENIKSLKFNNFWSHYVS</sequence>
<evidence type="ECO:0000313" key="1">
    <source>
        <dbReference type="EMBL" id="ADD62207.1"/>
    </source>
</evidence>
<organism evidence="1">
    <name type="scientific">Vermamoeba vermiformis</name>
    <name type="common">Amoeba</name>
    <name type="synonym">Hartmannella vermiformis</name>
    <dbReference type="NCBI Taxonomy" id="5778"/>
    <lineage>
        <taxon>Eukaryota</taxon>
        <taxon>Amoebozoa</taxon>
        <taxon>Tubulinea</taxon>
        <taxon>Echinamoebida</taxon>
        <taxon>Vermamoeba</taxon>
    </lineage>
</organism>
<geneLocation type="mitochondrion" evidence="1"/>
<keyword evidence="1" id="KW-0496">Mitochondrion</keyword>
<dbReference type="AlphaFoldDB" id="D4PBJ5"/>
<dbReference type="RefSeq" id="YP_003540823.1">
    <property type="nucleotide sequence ID" value="NC_013986.1"/>
</dbReference>